<evidence type="ECO:0000256" key="1">
    <source>
        <dbReference type="ARBA" id="ARBA00022441"/>
    </source>
</evidence>
<dbReference type="InterPro" id="IPR001841">
    <property type="entry name" value="Znf_RING"/>
</dbReference>
<dbReference type="Proteomes" id="UP001152795">
    <property type="component" value="Unassembled WGS sequence"/>
</dbReference>
<evidence type="ECO:0000313" key="6">
    <source>
        <dbReference type="EMBL" id="CAB3987245.1"/>
    </source>
</evidence>
<keyword evidence="4" id="KW-0863">Zinc-finger</keyword>
<evidence type="ECO:0000256" key="5">
    <source>
        <dbReference type="ARBA" id="ARBA00022833"/>
    </source>
</evidence>
<dbReference type="SUPFAM" id="SSF49599">
    <property type="entry name" value="TRAF domain-like"/>
    <property type="match status" value="1"/>
</dbReference>
<dbReference type="GO" id="GO:0016567">
    <property type="term" value="P:protein ubiquitination"/>
    <property type="evidence" value="ECO:0007669"/>
    <property type="project" value="InterPro"/>
</dbReference>
<dbReference type="Pfam" id="PF13923">
    <property type="entry name" value="zf-C3HC4_2"/>
    <property type="match status" value="1"/>
</dbReference>
<dbReference type="GO" id="GO:0016874">
    <property type="term" value="F:ligase activity"/>
    <property type="evidence" value="ECO:0007669"/>
    <property type="project" value="UniProtKB-KW"/>
</dbReference>
<dbReference type="InterPro" id="IPR003613">
    <property type="entry name" value="Ubox_domain"/>
</dbReference>
<proteinExistence type="predicted"/>
<dbReference type="PROSITE" id="PS50089">
    <property type="entry name" value="ZF_RING_2"/>
    <property type="match status" value="1"/>
</dbReference>
<dbReference type="SUPFAM" id="SSF117281">
    <property type="entry name" value="Kelch motif"/>
    <property type="match status" value="2"/>
</dbReference>
<evidence type="ECO:0000256" key="2">
    <source>
        <dbReference type="ARBA" id="ARBA00022723"/>
    </source>
</evidence>
<dbReference type="EMBL" id="CACRXK020001143">
    <property type="protein sequence ID" value="CAB3987245.1"/>
    <property type="molecule type" value="Genomic_DNA"/>
</dbReference>
<dbReference type="SMART" id="SM00612">
    <property type="entry name" value="Kelch"/>
    <property type="match status" value="5"/>
</dbReference>
<name>A0A7D9HQ72_PARCT</name>
<dbReference type="OrthoDB" id="7923847at2759"/>
<dbReference type="InterPro" id="IPR006652">
    <property type="entry name" value="Kelch_1"/>
</dbReference>
<keyword evidence="3" id="KW-0677">Repeat</keyword>
<keyword evidence="1" id="KW-0880">Kelch repeat</keyword>
<dbReference type="GO" id="GO:0004842">
    <property type="term" value="F:ubiquitin-protein transferase activity"/>
    <property type="evidence" value="ECO:0007669"/>
    <property type="project" value="InterPro"/>
</dbReference>
<dbReference type="Gene3D" id="2.120.10.80">
    <property type="entry name" value="Kelch-type beta propeller"/>
    <property type="match status" value="2"/>
</dbReference>
<protein>
    <submittedName>
        <fullName evidence="6">E3 ubiquitin- ligase NRDP1</fullName>
    </submittedName>
</protein>
<dbReference type="PANTHER" id="PTHR46260">
    <property type="entry name" value="RING-TYPE DOMAIN-CONTAINING PROTEIN"/>
    <property type="match status" value="1"/>
</dbReference>
<keyword evidence="6" id="KW-0436">Ligase</keyword>
<dbReference type="InterPro" id="IPR051746">
    <property type="entry name" value="Kelch_domain_containing_8"/>
</dbReference>
<reference evidence="6" key="1">
    <citation type="submission" date="2020-04" db="EMBL/GenBank/DDBJ databases">
        <authorList>
            <person name="Alioto T."/>
            <person name="Alioto T."/>
            <person name="Gomez Garrido J."/>
        </authorList>
    </citation>
    <scope>NUCLEOTIDE SEQUENCE</scope>
    <source>
        <strain evidence="6">A484AB</strain>
    </source>
</reference>
<dbReference type="Pfam" id="PF24681">
    <property type="entry name" value="Kelch_KLHDC2_KLHL20_DRC7"/>
    <property type="match status" value="1"/>
</dbReference>
<gene>
    <name evidence="6" type="ORF">PACLA_8A052299</name>
</gene>
<organism evidence="6 7">
    <name type="scientific">Paramuricea clavata</name>
    <name type="common">Red gorgonian</name>
    <name type="synonym">Violescent sea-whip</name>
    <dbReference type="NCBI Taxonomy" id="317549"/>
    <lineage>
        <taxon>Eukaryota</taxon>
        <taxon>Metazoa</taxon>
        <taxon>Cnidaria</taxon>
        <taxon>Anthozoa</taxon>
        <taxon>Octocorallia</taxon>
        <taxon>Malacalcyonacea</taxon>
        <taxon>Plexauridae</taxon>
        <taxon>Paramuricea</taxon>
    </lineage>
</organism>
<dbReference type="SMART" id="SM00504">
    <property type="entry name" value="Ubox"/>
    <property type="match status" value="1"/>
</dbReference>
<comment type="caution">
    <text evidence="6">The sequence shown here is derived from an EMBL/GenBank/DDBJ whole genome shotgun (WGS) entry which is preliminary data.</text>
</comment>
<dbReference type="GO" id="GO:0008270">
    <property type="term" value="F:zinc ion binding"/>
    <property type="evidence" value="ECO:0007669"/>
    <property type="project" value="UniProtKB-KW"/>
</dbReference>
<evidence type="ECO:0000313" key="7">
    <source>
        <dbReference type="Proteomes" id="UP001152795"/>
    </source>
</evidence>
<dbReference type="InterPro" id="IPR001293">
    <property type="entry name" value="Znf_TRAF"/>
</dbReference>
<accession>A0A7D9HQ72</accession>
<dbReference type="PANTHER" id="PTHR46260:SF3">
    <property type="entry name" value="RING-TYPE DOMAIN-CONTAINING PROTEIN"/>
    <property type="match status" value="1"/>
</dbReference>
<dbReference type="PROSITE" id="PS50145">
    <property type="entry name" value="ZF_TRAF"/>
    <property type="match status" value="1"/>
</dbReference>
<dbReference type="AlphaFoldDB" id="A0A7D9HQ72"/>
<keyword evidence="5" id="KW-0862">Zinc</keyword>
<keyword evidence="2" id="KW-0479">Metal-binding</keyword>
<dbReference type="InterPro" id="IPR013083">
    <property type="entry name" value="Znf_RING/FYVE/PHD"/>
</dbReference>
<evidence type="ECO:0000256" key="3">
    <source>
        <dbReference type="ARBA" id="ARBA00022737"/>
    </source>
</evidence>
<dbReference type="Gene3D" id="3.30.40.10">
    <property type="entry name" value="Zinc/RING finger domain, C3HC4 (zinc finger)"/>
    <property type="match status" value="2"/>
</dbReference>
<keyword evidence="7" id="KW-1185">Reference proteome</keyword>
<evidence type="ECO:0000256" key="4">
    <source>
        <dbReference type="ARBA" id="ARBA00022771"/>
    </source>
</evidence>
<sequence>MASAEHGYEDERFNHSVSAHFHCGICYNVLKEPVTCQRNEHYYCRACITEHLKNSPTCPTCQEGLSPETITQAPRILRNCLDELSIRCDNSDRGCQEIVQLAQLQDHVDVCGFAPVVCPNEGCLVKVNRQDLAGHQQALCQFRKCCDCSELKKVVHEINANTNDVNNQMKDLKSLKDINESLVAVKEEVSKTREDTNQVLHRLEALEEQVRATKETQEAMKEAQSSNNSGETYQPQNILVAGGRRTDFGEMKLVEIFNLSGMSWSPLQQMNESRVGASVFMSNGEITVAGGNTNHGPTETLTKISISQDMKSASWSEVAIRLPTMLYGHTSVLYDGTLAHIGGCNKNKNVSKSIYRENVVRAPGYGFLPYSMPDPRCFHGTEAFDDKAFIFGGQSSAERNSCLDSVISLGLKERQTKQLASLPYPVSEMATVRWGDNVILIGGADQYGKPLATVVIYNIKTERWHILPSMNEKRKACSAVVVQDMIIVMGGRTQNNTCLCSVECFTFKNYSWQNFPAMITARERAVAVAF</sequence>
<dbReference type="InterPro" id="IPR015915">
    <property type="entry name" value="Kelch-typ_b-propeller"/>
</dbReference>
<dbReference type="SUPFAM" id="SSF57850">
    <property type="entry name" value="RING/U-box"/>
    <property type="match status" value="1"/>
</dbReference>